<comment type="caution">
    <text evidence="3">The sequence shown here is derived from an EMBL/GenBank/DDBJ whole genome shotgun (WGS) entry which is preliminary data.</text>
</comment>
<dbReference type="EMBL" id="JBCEZU010000023">
    <property type="protein sequence ID" value="KAK9538696.1"/>
    <property type="molecule type" value="Genomic_DNA"/>
</dbReference>
<sequence length="99" mass="11264">MDKRVLLVLFSLQVFLLITAFNSTDAAALVRDDQRPPSPILEVSEPNRGKDGKRVKRFPGWRCRLGGCSLFGRAPPTNPPRRHFEELLKKNKLQPVLQN</sequence>
<evidence type="ECO:0000313" key="3">
    <source>
        <dbReference type="EMBL" id="KAK9538696.1"/>
    </source>
</evidence>
<keyword evidence="4" id="KW-1185">Reference proteome</keyword>
<evidence type="ECO:0000256" key="2">
    <source>
        <dbReference type="SAM" id="SignalP"/>
    </source>
</evidence>
<protein>
    <submittedName>
        <fullName evidence="3">Uncharacterized protein</fullName>
    </submittedName>
</protein>
<gene>
    <name evidence="3" type="ORF">VZT92_003849</name>
</gene>
<dbReference type="AlphaFoldDB" id="A0AAW1FVW7"/>
<organism evidence="3 4">
    <name type="scientific">Zoarces viviparus</name>
    <name type="common">Viviparous eelpout</name>
    <name type="synonym">Blennius viviparus</name>
    <dbReference type="NCBI Taxonomy" id="48416"/>
    <lineage>
        <taxon>Eukaryota</taxon>
        <taxon>Metazoa</taxon>
        <taxon>Chordata</taxon>
        <taxon>Craniata</taxon>
        <taxon>Vertebrata</taxon>
        <taxon>Euteleostomi</taxon>
        <taxon>Actinopterygii</taxon>
        <taxon>Neopterygii</taxon>
        <taxon>Teleostei</taxon>
        <taxon>Neoteleostei</taxon>
        <taxon>Acanthomorphata</taxon>
        <taxon>Eupercaria</taxon>
        <taxon>Perciformes</taxon>
        <taxon>Cottioidei</taxon>
        <taxon>Zoarcales</taxon>
        <taxon>Zoarcidae</taxon>
        <taxon>Zoarcinae</taxon>
        <taxon>Zoarces</taxon>
    </lineage>
</organism>
<feature type="region of interest" description="Disordered" evidence="1">
    <location>
        <begin position="74"/>
        <end position="99"/>
    </location>
</feature>
<reference evidence="3 4" key="1">
    <citation type="journal article" date="2024" name="Genome Biol. Evol.">
        <title>Chromosome-level genome assembly of the viviparous eelpout Zoarces viviparus.</title>
        <authorList>
            <person name="Fuhrmann N."/>
            <person name="Brasseur M.V."/>
            <person name="Bakowski C.E."/>
            <person name="Podsiadlowski L."/>
            <person name="Prost S."/>
            <person name="Krehenwinkel H."/>
            <person name="Mayer C."/>
        </authorList>
    </citation>
    <scope>NUCLEOTIDE SEQUENCE [LARGE SCALE GENOMIC DNA]</scope>
    <source>
        <strain evidence="3">NO-MEL_2022_Ind0_liver</strain>
    </source>
</reference>
<feature type="signal peptide" evidence="2">
    <location>
        <begin position="1"/>
        <end position="26"/>
    </location>
</feature>
<accession>A0AAW1FVW7</accession>
<keyword evidence="2" id="KW-0732">Signal</keyword>
<feature type="chain" id="PRO_5043486305" evidence="2">
    <location>
        <begin position="27"/>
        <end position="99"/>
    </location>
</feature>
<dbReference type="Proteomes" id="UP001488805">
    <property type="component" value="Unassembled WGS sequence"/>
</dbReference>
<evidence type="ECO:0000313" key="4">
    <source>
        <dbReference type="Proteomes" id="UP001488805"/>
    </source>
</evidence>
<evidence type="ECO:0000256" key="1">
    <source>
        <dbReference type="SAM" id="MobiDB-lite"/>
    </source>
</evidence>
<name>A0AAW1FVW7_ZOAVI</name>
<proteinExistence type="predicted"/>